<organism evidence="1 2">
    <name type="scientific">Trichinella patagoniensis</name>
    <dbReference type="NCBI Taxonomy" id="990121"/>
    <lineage>
        <taxon>Eukaryota</taxon>
        <taxon>Metazoa</taxon>
        <taxon>Ecdysozoa</taxon>
        <taxon>Nematoda</taxon>
        <taxon>Enoplea</taxon>
        <taxon>Dorylaimia</taxon>
        <taxon>Trichinellida</taxon>
        <taxon>Trichinellidae</taxon>
        <taxon>Trichinella</taxon>
    </lineage>
</organism>
<evidence type="ECO:0000313" key="1">
    <source>
        <dbReference type="EMBL" id="KRY15652.1"/>
    </source>
</evidence>
<accession>A0A0V0ZTM3</accession>
<dbReference type="AlphaFoldDB" id="A0A0V0ZTM3"/>
<name>A0A0V0ZTM3_9BILA</name>
<proteinExistence type="predicted"/>
<keyword evidence="2" id="KW-1185">Reference proteome</keyword>
<reference evidence="1 2" key="1">
    <citation type="submission" date="2015-01" db="EMBL/GenBank/DDBJ databases">
        <title>Evolution of Trichinella species and genotypes.</title>
        <authorList>
            <person name="Korhonen P.K."/>
            <person name="Edoardo P."/>
            <person name="Giuseppe L.R."/>
            <person name="Gasser R.B."/>
        </authorList>
    </citation>
    <scope>NUCLEOTIDE SEQUENCE [LARGE SCALE GENOMIC DNA]</scope>
    <source>
        <strain evidence="1">ISS2496</strain>
    </source>
</reference>
<comment type="caution">
    <text evidence="1">The sequence shown here is derived from an EMBL/GenBank/DDBJ whole genome shotgun (WGS) entry which is preliminary data.</text>
</comment>
<sequence length="75" mass="8617">MVKAGPVRAEHQVEMDIPVLSLINFYARPTSGSMLRPSSDCSVSGILYRQKNAVHQRRSHRDRLNIVQWELLLPF</sequence>
<dbReference type="Proteomes" id="UP000054783">
    <property type="component" value="Unassembled WGS sequence"/>
</dbReference>
<gene>
    <name evidence="1" type="ORF">T12_9467</name>
</gene>
<evidence type="ECO:0000313" key="2">
    <source>
        <dbReference type="Proteomes" id="UP000054783"/>
    </source>
</evidence>
<protein>
    <submittedName>
        <fullName evidence="1">Uncharacterized protein</fullName>
    </submittedName>
</protein>
<dbReference type="EMBL" id="JYDQ01000092">
    <property type="protein sequence ID" value="KRY15652.1"/>
    <property type="molecule type" value="Genomic_DNA"/>
</dbReference>